<dbReference type="Pfam" id="PF09965">
    <property type="entry name" value="DUF2199"/>
    <property type="match status" value="1"/>
</dbReference>
<dbReference type="Proteomes" id="UP001399917">
    <property type="component" value="Unassembled WGS sequence"/>
</dbReference>
<accession>A0ABP7KCX4</accession>
<evidence type="ECO:0000313" key="1">
    <source>
        <dbReference type="EMBL" id="GAA3871319.1"/>
    </source>
</evidence>
<keyword evidence="2" id="KW-1185">Reference proteome</keyword>
<reference evidence="2" key="1">
    <citation type="journal article" date="2019" name="Int. J. Syst. Evol. Microbiol.">
        <title>The Global Catalogue of Microorganisms (GCM) 10K type strain sequencing project: providing services to taxonomists for standard genome sequencing and annotation.</title>
        <authorList>
            <consortium name="The Broad Institute Genomics Platform"/>
            <consortium name="The Broad Institute Genome Sequencing Center for Infectious Disease"/>
            <person name="Wu L."/>
            <person name="Ma J."/>
        </authorList>
    </citation>
    <scope>NUCLEOTIDE SEQUENCE [LARGE SCALE GENOMIC DNA]</scope>
    <source>
        <strain evidence="2">JCM 17190</strain>
    </source>
</reference>
<dbReference type="RefSeq" id="WP_344847136.1">
    <property type="nucleotide sequence ID" value="NZ_BAABDF010000007.1"/>
</dbReference>
<evidence type="ECO:0000313" key="2">
    <source>
        <dbReference type="Proteomes" id="UP001399917"/>
    </source>
</evidence>
<sequence length="168" mass="18008">MVSILDLDPRWRTLMAKGGVMDIGFDHPSDWPHGERGEEPFVKEGDDQLTSELCRFGAARFLRVTLSLPIRGSEEVLYVALWAKVAHDVFYAYLDTLDGAPAPAPAAGTLANNLTPLAGSGAELMIEFGDGTARPAATLTGVDDLSFDQLLDLYEAAGALSRDELNGA</sequence>
<evidence type="ECO:0008006" key="3">
    <source>
        <dbReference type="Google" id="ProtNLM"/>
    </source>
</evidence>
<comment type="caution">
    <text evidence="1">The sequence shown here is derived from an EMBL/GenBank/DDBJ whole genome shotgun (WGS) entry which is preliminary data.</text>
</comment>
<organism evidence="1 2">
    <name type="scientific">Celeribacter arenosi</name>
    <dbReference type="NCBI Taxonomy" id="792649"/>
    <lineage>
        <taxon>Bacteria</taxon>
        <taxon>Pseudomonadati</taxon>
        <taxon>Pseudomonadota</taxon>
        <taxon>Alphaproteobacteria</taxon>
        <taxon>Rhodobacterales</taxon>
        <taxon>Roseobacteraceae</taxon>
        <taxon>Celeribacter</taxon>
    </lineage>
</organism>
<gene>
    <name evidence="1" type="ORF">GCM10022404_21540</name>
</gene>
<dbReference type="EMBL" id="BAABDF010000007">
    <property type="protein sequence ID" value="GAA3871319.1"/>
    <property type="molecule type" value="Genomic_DNA"/>
</dbReference>
<protein>
    <recommendedName>
        <fullName evidence="3">DUF2199 domain-containing protein</fullName>
    </recommendedName>
</protein>
<proteinExistence type="predicted"/>
<name>A0ABP7KCX4_9RHOB</name>
<dbReference type="InterPro" id="IPR018697">
    <property type="entry name" value="DUF2199"/>
</dbReference>